<dbReference type="AlphaFoldDB" id="X0T289"/>
<organism evidence="1">
    <name type="scientific">marine sediment metagenome</name>
    <dbReference type="NCBI Taxonomy" id="412755"/>
    <lineage>
        <taxon>unclassified sequences</taxon>
        <taxon>metagenomes</taxon>
        <taxon>ecological metagenomes</taxon>
    </lineage>
</organism>
<proteinExistence type="predicted"/>
<gene>
    <name evidence="1" type="ORF">S01H1_04079</name>
</gene>
<comment type="caution">
    <text evidence="1">The sequence shown here is derived from an EMBL/GenBank/DDBJ whole genome shotgun (WGS) entry which is preliminary data.</text>
</comment>
<accession>X0T289</accession>
<name>X0T289_9ZZZZ</name>
<sequence length="106" mass="11715">MLIDSKSNFSAGDVILLKNILGEEIICAYVSENDTHYTIKEPFAMTMTEKGPAFVPAITFADTSGEIRVRKEHFLFALPAHPEIEPAYKQMTSGIVLPKKSGKIIT</sequence>
<dbReference type="Gene3D" id="2.30.30.100">
    <property type="match status" value="1"/>
</dbReference>
<dbReference type="EMBL" id="BARS01002173">
    <property type="protein sequence ID" value="GAF82297.1"/>
    <property type="molecule type" value="Genomic_DNA"/>
</dbReference>
<evidence type="ECO:0000313" key="1">
    <source>
        <dbReference type="EMBL" id="GAF82297.1"/>
    </source>
</evidence>
<reference evidence="1" key="1">
    <citation type="journal article" date="2014" name="Front. Microbiol.">
        <title>High frequency of phylogenetically diverse reductive dehalogenase-homologous genes in deep subseafloor sedimentary metagenomes.</title>
        <authorList>
            <person name="Kawai M."/>
            <person name="Futagami T."/>
            <person name="Toyoda A."/>
            <person name="Takaki Y."/>
            <person name="Nishi S."/>
            <person name="Hori S."/>
            <person name="Arai W."/>
            <person name="Tsubouchi T."/>
            <person name="Morono Y."/>
            <person name="Uchiyama I."/>
            <person name="Ito T."/>
            <person name="Fujiyama A."/>
            <person name="Inagaki F."/>
            <person name="Takami H."/>
        </authorList>
    </citation>
    <scope>NUCLEOTIDE SEQUENCE</scope>
    <source>
        <strain evidence="1">Expedition CK06-06</strain>
    </source>
</reference>
<protein>
    <submittedName>
        <fullName evidence="1">Uncharacterized protein</fullName>
    </submittedName>
</protein>